<dbReference type="GO" id="GO:0016491">
    <property type="term" value="F:oxidoreductase activity"/>
    <property type="evidence" value="ECO:0007669"/>
    <property type="project" value="UniProtKB-KW"/>
</dbReference>
<keyword evidence="4" id="KW-1185">Reference proteome</keyword>
<accession>A0A0C2FJM4</accession>
<reference evidence="4" key="1">
    <citation type="journal article" date="2015" name="Chem. Biol.">
        <title>Structure, bioactivity, and resistance mechanism of streptomonomicin, an unusual lasso Peptide from an understudied halophilic actinomycete.</title>
        <authorList>
            <person name="Metelev M."/>
            <person name="Tietz J.I."/>
            <person name="Melby J.O."/>
            <person name="Blair P.M."/>
            <person name="Zhu L."/>
            <person name="Livnat I."/>
            <person name="Severinov K."/>
            <person name="Mitchell D.A."/>
        </authorList>
    </citation>
    <scope>NUCLEOTIDE SEQUENCE [LARGE SCALE GENOMIC DNA]</scope>
    <source>
        <strain evidence="4">YIM 90003</strain>
    </source>
</reference>
<name>A0A0C2FJM4_9ACTN</name>
<evidence type="ECO:0000313" key="4">
    <source>
        <dbReference type="Proteomes" id="UP000031675"/>
    </source>
</evidence>
<dbReference type="Proteomes" id="UP000031675">
    <property type="component" value="Unassembled WGS sequence"/>
</dbReference>
<dbReference type="SUPFAM" id="SSF51971">
    <property type="entry name" value="Nucleotide-binding domain"/>
    <property type="match status" value="1"/>
</dbReference>
<feature type="domain" description="FAD dependent oxidoreductase" evidence="2">
    <location>
        <begin position="10"/>
        <end position="400"/>
    </location>
</feature>
<dbReference type="SUPFAM" id="SSF54373">
    <property type="entry name" value="FAD-linked reductases, C-terminal domain"/>
    <property type="match status" value="1"/>
</dbReference>
<evidence type="ECO:0000313" key="3">
    <source>
        <dbReference type="EMBL" id="KIH99534.1"/>
    </source>
</evidence>
<protein>
    <submittedName>
        <fullName evidence="3">Amino acid dehydrogenase</fullName>
    </submittedName>
</protein>
<dbReference type="Pfam" id="PF01266">
    <property type="entry name" value="DAO"/>
    <property type="match status" value="1"/>
</dbReference>
<dbReference type="PANTHER" id="PTHR13847:SF289">
    <property type="entry name" value="GLYCINE OXIDASE"/>
    <property type="match status" value="1"/>
</dbReference>
<dbReference type="RefSeq" id="WP_040271623.1">
    <property type="nucleotide sequence ID" value="NZ_JROO01000010.1"/>
</dbReference>
<dbReference type="GO" id="GO:0005737">
    <property type="term" value="C:cytoplasm"/>
    <property type="evidence" value="ECO:0007669"/>
    <property type="project" value="TreeGrafter"/>
</dbReference>
<dbReference type="Gene3D" id="3.50.50.60">
    <property type="entry name" value="FAD/NAD(P)-binding domain"/>
    <property type="match status" value="2"/>
</dbReference>
<dbReference type="AlphaFoldDB" id="A0A0C2FJM4"/>
<dbReference type="PANTHER" id="PTHR13847">
    <property type="entry name" value="SARCOSINE DEHYDROGENASE-RELATED"/>
    <property type="match status" value="1"/>
</dbReference>
<dbReference type="EMBL" id="JROO01000010">
    <property type="protein sequence ID" value="KIH99534.1"/>
    <property type="molecule type" value="Genomic_DNA"/>
</dbReference>
<keyword evidence="1" id="KW-0560">Oxidoreductase</keyword>
<dbReference type="Gene3D" id="3.30.9.10">
    <property type="entry name" value="D-Amino Acid Oxidase, subunit A, domain 2"/>
    <property type="match status" value="1"/>
</dbReference>
<sequence>MSTGPKPEHAVVVGAGTVGLSTAWFLQERGVRVTVVDRSGTAAGASWGNAGLLAPAFTLPLPEPAVLRSGAASLLDRSSPVAVPLTGGRQLWPFLAAFARNCTPARWRRAMAVFNELNRLSLNAYDRLTDGGVAAPVKHADPFIVACASHTERKHVVDELAAVRATGGEVSYDLATGDELRALEPALSAGVRTGLRVHGQRFVNPPEFAHALAGAVRARGGDIVDGFDVTRVLDLGASGVDLVSTDGRRLRADAAVLAGGVRVGSLARPFGVRTRVQAGRGYSFSVHPREMPTHPLYFPARKVACNPLGDRFRITGMMEFRPEDAPLNPRRIHTIVDSVRPMLSGVDFDARHEEWVGSRPCTPDGLPLIGATSSPRVHVAGGHGMWGIVLGPLTGRLLAESMTTGRTPDLMRHFDPLR</sequence>
<gene>
    <name evidence="3" type="ORF">LP52_06500</name>
</gene>
<dbReference type="InterPro" id="IPR006076">
    <property type="entry name" value="FAD-dep_OxRdtase"/>
</dbReference>
<dbReference type="OrthoDB" id="9806257at2"/>
<evidence type="ECO:0000259" key="2">
    <source>
        <dbReference type="Pfam" id="PF01266"/>
    </source>
</evidence>
<dbReference type="InterPro" id="IPR036188">
    <property type="entry name" value="FAD/NAD-bd_sf"/>
</dbReference>
<organism evidence="3 4">
    <name type="scientific">Streptomonospora alba</name>
    <dbReference type="NCBI Taxonomy" id="183763"/>
    <lineage>
        <taxon>Bacteria</taxon>
        <taxon>Bacillati</taxon>
        <taxon>Actinomycetota</taxon>
        <taxon>Actinomycetes</taxon>
        <taxon>Streptosporangiales</taxon>
        <taxon>Nocardiopsidaceae</taxon>
        <taxon>Streptomonospora</taxon>
    </lineage>
</organism>
<dbReference type="STRING" id="183763.LP52_06500"/>
<proteinExistence type="predicted"/>
<evidence type="ECO:0000256" key="1">
    <source>
        <dbReference type="ARBA" id="ARBA00023002"/>
    </source>
</evidence>
<comment type="caution">
    <text evidence="3">The sequence shown here is derived from an EMBL/GenBank/DDBJ whole genome shotgun (WGS) entry which is preliminary data.</text>
</comment>